<reference evidence="1 2" key="1">
    <citation type="submission" date="2008-06" db="EMBL/GenBank/DDBJ databases">
        <title>Complete sequence of Chloroherpeton thalassium ATCC 35110.</title>
        <authorList>
            <consortium name="US DOE Joint Genome Institute"/>
            <person name="Lucas S."/>
            <person name="Copeland A."/>
            <person name="Lapidus A."/>
            <person name="Glavina del Rio T."/>
            <person name="Dalin E."/>
            <person name="Tice H."/>
            <person name="Bruce D."/>
            <person name="Goodwin L."/>
            <person name="Pitluck S."/>
            <person name="Schmutz J."/>
            <person name="Larimer F."/>
            <person name="Land M."/>
            <person name="Hauser L."/>
            <person name="Kyrpides N."/>
            <person name="Mikhailova N."/>
            <person name="Liu Z."/>
            <person name="Li T."/>
            <person name="Zhao F."/>
            <person name="Overmann J."/>
            <person name="Bryant D.A."/>
            <person name="Richardson P."/>
        </authorList>
    </citation>
    <scope>NUCLEOTIDE SEQUENCE [LARGE SCALE GENOMIC DNA]</scope>
    <source>
        <strain evidence="2">ATCC 35110 / GB-78</strain>
    </source>
</reference>
<sequence length="118" mass="14104">MKTSTILSDSEWHDLRSQIQELFDITLKYTELVARESDRIWDKSRPEFHKKENQSLDDALGVYQEVLNQFHEERKRAYLQTFNRVKADSFDRVSRIEKYLEKISDRIDGSFRASTAKE</sequence>
<protein>
    <submittedName>
        <fullName evidence="1">Uncharacterized protein</fullName>
    </submittedName>
</protein>
<keyword evidence="2" id="KW-1185">Reference proteome</keyword>
<organism evidence="1 2">
    <name type="scientific">Chloroherpeton thalassium (strain ATCC 35110 / GB-78)</name>
    <dbReference type="NCBI Taxonomy" id="517418"/>
    <lineage>
        <taxon>Bacteria</taxon>
        <taxon>Pseudomonadati</taxon>
        <taxon>Chlorobiota</taxon>
        <taxon>Chlorobiia</taxon>
        <taxon>Chlorobiales</taxon>
        <taxon>Chloroherpetonaceae</taxon>
        <taxon>Chloroherpeton</taxon>
    </lineage>
</organism>
<proteinExistence type="predicted"/>
<dbReference type="KEGG" id="cts:Ctha_0566"/>
<gene>
    <name evidence="1" type="ordered locus">Ctha_0566</name>
</gene>
<dbReference type="EMBL" id="CP001100">
    <property type="protein sequence ID" value="ACF13037.1"/>
    <property type="molecule type" value="Genomic_DNA"/>
</dbReference>
<accession>B3QV83</accession>
<dbReference type="AlphaFoldDB" id="B3QV83"/>
<dbReference type="HOGENOM" id="CLU_2068918_0_0_10"/>
<dbReference type="eggNOG" id="ENOG5034BGU">
    <property type="taxonomic scope" value="Bacteria"/>
</dbReference>
<evidence type="ECO:0000313" key="2">
    <source>
        <dbReference type="Proteomes" id="UP000001208"/>
    </source>
</evidence>
<evidence type="ECO:0000313" key="1">
    <source>
        <dbReference type="EMBL" id="ACF13037.1"/>
    </source>
</evidence>
<name>B3QV83_CHLT3</name>
<dbReference type="STRING" id="517418.Ctha_0566"/>
<dbReference type="Proteomes" id="UP000001208">
    <property type="component" value="Chromosome"/>
</dbReference>
<dbReference type="RefSeq" id="WP_012499121.1">
    <property type="nucleotide sequence ID" value="NC_011026.1"/>
</dbReference>